<dbReference type="RefSeq" id="WP_285391443.1">
    <property type="nucleotide sequence ID" value="NZ_JBITYG010000009.1"/>
</dbReference>
<evidence type="ECO:0000313" key="4">
    <source>
        <dbReference type="Proteomes" id="UP001614394"/>
    </source>
</evidence>
<evidence type="ECO:0000256" key="1">
    <source>
        <dbReference type="ARBA" id="ARBA00023125"/>
    </source>
</evidence>
<comment type="caution">
    <text evidence="3">The sequence shown here is derived from an EMBL/GenBank/DDBJ whole genome shotgun (WGS) entry which is preliminary data.</text>
</comment>
<dbReference type="Gene3D" id="2.40.50.140">
    <property type="entry name" value="Nucleic acid-binding proteins"/>
    <property type="match status" value="1"/>
</dbReference>
<evidence type="ECO:0000256" key="2">
    <source>
        <dbReference type="PIRNR" id="PIRNR002070"/>
    </source>
</evidence>
<dbReference type="CDD" id="cd04496">
    <property type="entry name" value="SSB_OBF"/>
    <property type="match status" value="1"/>
</dbReference>
<dbReference type="SUPFAM" id="SSF50249">
    <property type="entry name" value="Nucleic acid-binding proteins"/>
    <property type="match status" value="1"/>
</dbReference>
<reference evidence="3 4" key="1">
    <citation type="submission" date="2024-10" db="EMBL/GenBank/DDBJ databases">
        <title>The Natural Products Discovery Center: Release of the First 8490 Sequenced Strains for Exploring Actinobacteria Biosynthetic Diversity.</title>
        <authorList>
            <person name="Kalkreuter E."/>
            <person name="Kautsar S.A."/>
            <person name="Yang D."/>
            <person name="Bader C.D."/>
            <person name="Teijaro C.N."/>
            <person name="Fluegel L."/>
            <person name="Davis C.M."/>
            <person name="Simpson J.R."/>
            <person name="Lauterbach L."/>
            <person name="Steele A.D."/>
            <person name="Gui C."/>
            <person name="Meng S."/>
            <person name="Li G."/>
            <person name="Viehrig K."/>
            <person name="Ye F."/>
            <person name="Su P."/>
            <person name="Kiefer A.F."/>
            <person name="Nichols A."/>
            <person name="Cepeda A.J."/>
            <person name="Yan W."/>
            <person name="Fan B."/>
            <person name="Jiang Y."/>
            <person name="Adhikari A."/>
            <person name="Zheng C.-J."/>
            <person name="Schuster L."/>
            <person name="Cowan T.M."/>
            <person name="Smanski M.J."/>
            <person name="Chevrette M.G."/>
            <person name="De Carvalho L.P.S."/>
            <person name="Shen B."/>
        </authorList>
    </citation>
    <scope>NUCLEOTIDE SEQUENCE [LARGE SCALE GENOMIC DNA]</scope>
    <source>
        <strain evidence="3 4">NPDC053399</strain>
    </source>
</reference>
<dbReference type="PIRSF" id="PIRSF002070">
    <property type="entry name" value="SSB"/>
    <property type="match status" value="1"/>
</dbReference>
<accession>A0ABW8CD39</accession>
<protein>
    <recommendedName>
        <fullName evidence="2">Single-stranded DNA-binding protein</fullName>
    </recommendedName>
</protein>
<dbReference type="Pfam" id="PF00436">
    <property type="entry name" value="SSB"/>
    <property type="match status" value="1"/>
</dbReference>
<proteinExistence type="predicted"/>
<organism evidence="3 4">
    <name type="scientific">Streptomyces fildesensis</name>
    <dbReference type="NCBI Taxonomy" id="375757"/>
    <lineage>
        <taxon>Bacteria</taxon>
        <taxon>Bacillati</taxon>
        <taxon>Actinomycetota</taxon>
        <taxon>Actinomycetes</taxon>
        <taxon>Kitasatosporales</taxon>
        <taxon>Streptomycetaceae</taxon>
        <taxon>Streptomyces</taxon>
    </lineage>
</organism>
<keyword evidence="4" id="KW-1185">Reference proteome</keyword>
<sequence length="134" mass="15134">MNETSVTVVGNVVTQPEFRETATGVPVIRFRLETTARRWVAERRAWSEGSTSFFMVRAWRTLAANVRTSVQVGEPLVVRGRLRVREEEHDGRWYVAADIDAVAIGHDLSRGTAAFRRVSVVRPELLSPRPVEMS</sequence>
<dbReference type="PROSITE" id="PS50935">
    <property type="entry name" value="SSB"/>
    <property type="match status" value="1"/>
</dbReference>
<dbReference type="EMBL" id="JBITYG010000009">
    <property type="protein sequence ID" value="MFI9104364.1"/>
    <property type="molecule type" value="Genomic_DNA"/>
</dbReference>
<name>A0ABW8CD39_9ACTN</name>
<dbReference type="Proteomes" id="UP001614394">
    <property type="component" value="Unassembled WGS sequence"/>
</dbReference>
<gene>
    <name evidence="3" type="ORF">ACIGXA_27995</name>
</gene>
<dbReference type="InterPro" id="IPR011344">
    <property type="entry name" value="ssDNA-bd"/>
</dbReference>
<dbReference type="InterPro" id="IPR000424">
    <property type="entry name" value="Primosome_PriB/ssb"/>
</dbReference>
<dbReference type="InterPro" id="IPR012340">
    <property type="entry name" value="NA-bd_OB-fold"/>
</dbReference>
<dbReference type="GO" id="GO:0003677">
    <property type="term" value="F:DNA binding"/>
    <property type="evidence" value="ECO:0007669"/>
    <property type="project" value="UniProtKB-KW"/>
</dbReference>
<keyword evidence="1 2" id="KW-0238">DNA-binding</keyword>
<evidence type="ECO:0000313" key="3">
    <source>
        <dbReference type="EMBL" id="MFI9104364.1"/>
    </source>
</evidence>